<dbReference type="AlphaFoldDB" id="A0AAD8D1X9"/>
<organism evidence="1 2">
    <name type="scientific">Acipenser oxyrinchus oxyrinchus</name>
    <dbReference type="NCBI Taxonomy" id="40147"/>
    <lineage>
        <taxon>Eukaryota</taxon>
        <taxon>Metazoa</taxon>
        <taxon>Chordata</taxon>
        <taxon>Craniata</taxon>
        <taxon>Vertebrata</taxon>
        <taxon>Euteleostomi</taxon>
        <taxon>Actinopterygii</taxon>
        <taxon>Chondrostei</taxon>
        <taxon>Acipenseriformes</taxon>
        <taxon>Acipenseridae</taxon>
        <taxon>Acipenser</taxon>
    </lineage>
</organism>
<reference evidence="1" key="1">
    <citation type="submission" date="2022-02" db="EMBL/GenBank/DDBJ databases">
        <title>Atlantic sturgeon de novo genome assembly.</title>
        <authorList>
            <person name="Stock M."/>
            <person name="Klopp C."/>
            <person name="Guiguen Y."/>
            <person name="Cabau C."/>
            <person name="Parinello H."/>
            <person name="Santidrian Yebra-Pimentel E."/>
            <person name="Kuhl H."/>
            <person name="Dirks R.P."/>
            <person name="Guessner J."/>
            <person name="Wuertz S."/>
            <person name="Du K."/>
            <person name="Schartl M."/>
        </authorList>
    </citation>
    <scope>NUCLEOTIDE SEQUENCE</scope>
    <source>
        <strain evidence="1">STURGEONOMICS-FGT-2020</strain>
        <tissue evidence="1">Whole blood</tissue>
    </source>
</reference>
<evidence type="ECO:0000313" key="1">
    <source>
        <dbReference type="EMBL" id="KAK1160991.1"/>
    </source>
</evidence>
<comment type="caution">
    <text evidence="1">The sequence shown here is derived from an EMBL/GenBank/DDBJ whole genome shotgun (WGS) entry which is preliminary data.</text>
</comment>
<dbReference type="PANTHER" id="PTHR31025:SF25">
    <property type="entry name" value="ZINC FINGER (C2H2)-60"/>
    <property type="match status" value="1"/>
</dbReference>
<protein>
    <submittedName>
        <fullName evidence="1">Sterile alpha motif domain-containing protein 3-like</fullName>
    </submittedName>
</protein>
<name>A0AAD8D1X9_ACIOX</name>
<proteinExistence type="predicted"/>
<evidence type="ECO:0000313" key="2">
    <source>
        <dbReference type="Proteomes" id="UP001230051"/>
    </source>
</evidence>
<sequence>MDITFSLRRKEIIEDEPLVAEINSRWPVLFTERQVCAEFSRLVSMDLKKTFLAALDQHSPRLLAFYRMKGGGPGKNLQSVLESLDKNNSNRNKRSAVLRGLPYFIGEDPSNLFITCLATDPEENTVKGLKIGTLTVREEVFSEEIINVALVLEEQVVVTDLWDVSNAIAVLFGLLYALNIEYPRVLRYTFEVIQKVFMNIGGVRCSARVQSLKNRLFL</sequence>
<gene>
    <name evidence="1" type="ORF">AOXY_G19854</name>
</gene>
<dbReference type="EMBL" id="JAGXEW010000019">
    <property type="protein sequence ID" value="KAK1160991.1"/>
    <property type="molecule type" value="Genomic_DNA"/>
</dbReference>
<accession>A0AAD8D1X9</accession>
<dbReference type="Proteomes" id="UP001230051">
    <property type="component" value="Unassembled WGS sequence"/>
</dbReference>
<dbReference type="PANTHER" id="PTHR31025">
    <property type="entry name" value="SI:CH211-196P9.1-RELATED"/>
    <property type="match status" value="1"/>
</dbReference>
<keyword evidence="2" id="KW-1185">Reference proteome</keyword>